<evidence type="ECO:0000313" key="4">
    <source>
        <dbReference type="EMBL" id="QOV91477.1"/>
    </source>
</evidence>
<dbReference type="EMBL" id="CP063458">
    <property type="protein sequence ID" value="QOV91477.1"/>
    <property type="molecule type" value="Genomic_DNA"/>
</dbReference>
<dbReference type="SUPFAM" id="SSF52172">
    <property type="entry name" value="CheY-like"/>
    <property type="match status" value="1"/>
</dbReference>
<proteinExistence type="predicted"/>
<dbReference type="Pfam" id="PF00072">
    <property type="entry name" value="Response_reg"/>
    <property type="match status" value="1"/>
</dbReference>
<organism evidence="4 5">
    <name type="scientific">Humisphaera borealis</name>
    <dbReference type="NCBI Taxonomy" id="2807512"/>
    <lineage>
        <taxon>Bacteria</taxon>
        <taxon>Pseudomonadati</taxon>
        <taxon>Planctomycetota</taxon>
        <taxon>Phycisphaerae</taxon>
        <taxon>Tepidisphaerales</taxon>
        <taxon>Tepidisphaeraceae</taxon>
        <taxon>Humisphaera</taxon>
    </lineage>
</organism>
<dbReference type="InterPro" id="IPR037522">
    <property type="entry name" value="HD_GYP_dom"/>
</dbReference>
<dbReference type="CDD" id="cd17546">
    <property type="entry name" value="REC_hyHK_CKI1_RcsC-like"/>
    <property type="match status" value="1"/>
</dbReference>
<dbReference type="InterPro" id="IPR011006">
    <property type="entry name" value="CheY-like_superfamily"/>
</dbReference>
<dbReference type="Pfam" id="PF13487">
    <property type="entry name" value="HD_5"/>
    <property type="match status" value="1"/>
</dbReference>
<dbReference type="InterPro" id="IPR001789">
    <property type="entry name" value="Sig_transdc_resp-reg_receiver"/>
</dbReference>
<feature type="modified residue" description="4-aspartylphosphate" evidence="1">
    <location>
        <position position="51"/>
    </location>
</feature>
<keyword evidence="5" id="KW-1185">Reference proteome</keyword>
<dbReference type="PANTHER" id="PTHR45228:SF5">
    <property type="entry name" value="CYCLIC DI-GMP PHOSPHODIESTERASE VC_1348-RELATED"/>
    <property type="match status" value="1"/>
</dbReference>
<dbReference type="InterPro" id="IPR052020">
    <property type="entry name" value="Cyclic_di-GMP/3'3'-cGAMP_PDE"/>
</dbReference>
<dbReference type="RefSeq" id="WP_206294773.1">
    <property type="nucleotide sequence ID" value="NZ_CP063458.1"/>
</dbReference>
<dbReference type="InterPro" id="IPR003607">
    <property type="entry name" value="HD/PDEase_dom"/>
</dbReference>
<dbReference type="SMART" id="SM00471">
    <property type="entry name" value="HDc"/>
    <property type="match status" value="1"/>
</dbReference>
<dbReference type="GO" id="GO:0000160">
    <property type="term" value="P:phosphorelay signal transduction system"/>
    <property type="evidence" value="ECO:0007669"/>
    <property type="project" value="InterPro"/>
</dbReference>
<accession>A0A7M2X159</accession>
<evidence type="ECO:0000259" key="2">
    <source>
        <dbReference type="PROSITE" id="PS50110"/>
    </source>
</evidence>
<feature type="domain" description="HD-GYP" evidence="3">
    <location>
        <begin position="122"/>
        <end position="332"/>
    </location>
</feature>
<dbReference type="KEGG" id="hbs:IPV69_09020"/>
<dbReference type="PROSITE" id="PS51832">
    <property type="entry name" value="HD_GYP"/>
    <property type="match status" value="1"/>
</dbReference>
<dbReference type="Gene3D" id="1.10.3210.10">
    <property type="entry name" value="Hypothetical protein af1432"/>
    <property type="match status" value="1"/>
</dbReference>
<evidence type="ECO:0000256" key="1">
    <source>
        <dbReference type="PROSITE-ProRule" id="PRU00169"/>
    </source>
</evidence>
<dbReference type="PROSITE" id="PS50110">
    <property type="entry name" value="RESPONSE_REGULATORY"/>
    <property type="match status" value="1"/>
</dbReference>
<evidence type="ECO:0000313" key="5">
    <source>
        <dbReference type="Proteomes" id="UP000593765"/>
    </source>
</evidence>
<keyword evidence="1" id="KW-0597">Phosphoprotein</keyword>
<dbReference type="Proteomes" id="UP000593765">
    <property type="component" value="Chromosome"/>
</dbReference>
<dbReference type="CDD" id="cd00077">
    <property type="entry name" value="HDc"/>
    <property type="match status" value="1"/>
</dbReference>
<dbReference type="PANTHER" id="PTHR45228">
    <property type="entry name" value="CYCLIC DI-GMP PHOSPHODIESTERASE TM_0186-RELATED"/>
    <property type="match status" value="1"/>
</dbReference>
<feature type="domain" description="Response regulatory" evidence="2">
    <location>
        <begin position="2"/>
        <end position="118"/>
    </location>
</feature>
<reference evidence="4 5" key="1">
    <citation type="submission" date="2020-10" db="EMBL/GenBank/DDBJ databases">
        <title>Wide distribution of Phycisphaera-like planctomycetes from WD2101 soil group in peatlands and genome analysis of the first cultivated representative.</title>
        <authorList>
            <person name="Dedysh S.N."/>
            <person name="Beletsky A.V."/>
            <person name="Ivanova A."/>
            <person name="Kulichevskaya I.S."/>
            <person name="Suzina N.E."/>
            <person name="Philippov D.A."/>
            <person name="Rakitin A.L."/>
            <person name="Mardanov A.V."/>
            <person name="Ravin N.V."/>
        </authorList>
    </citation>
    <scope>NUCLEOTIDE SEQUENCE [LARGE SCALE GENOMIC DNA]</scope>
    <source>
        <strain evidence="4 5">M1803</strain>
    </source>
</reference>
<gene>
    <name evidence="4" type="ORF">IPV69_09020</name>
</gene>
<dbReference type="SUPFAM" id="SSF109604">
    <property type="entry name" value="HD-domain/PDEase-like"/>
    <property type="match status" value="1"/>
</dbReference>
<protein>
    <submittedName>
        <fullName evidence="4">Response regulator</fullName>
    </submittedName>
</protein>
<sequence length="339" mass="37181">MKVLVADDDDITLELVAAMLRRRGYEVDTVSDGRQALDILASGNHRIVISDWEMPNLSGPQLCEAIRAADFGGYVYTILLTGRNKNGDSVAGLNAGADDFITKPVDPDQLAARIRIAERILSFQTQDVTIFALAKLAESRDPETGAHLERVRSYSRVLAEYLTRTSKHVIEGTANYTQLIYQTSPLHDIGKVGIPDHVLLKPGRLSDEEFEIMKSHTLLGARTLEAALKEHPEASFLRMALDIALTHHERWDGTGYPNGLKGEAIPLCGRVVALADVYDALTSKRVYKGAYSHSVAKAIILKDSGIHFDPAVVDAFVACESSFVRIAEKYRDHDVAAAA</sequence>
<name>A0A7M2X159_9BACT</name>
<dbReference type="AlphaFoldDB" id="A0A7M2X159"/>
<evidence type="ECO:0000259" key="3">
    <source>
        <dbReference type="PROSITE" id="PS51832"/>
    </source>
</evidence>
<dbReference type="Gene3D" id="3.40.50.2300">
    <property type="match status" value="1"/>
</dbReference>
<dbReference type="SMART" id="SM00448">
    <property type="entry name" value="REC"/>
    <property type="match status" value="1"/>
</dbReference>